<dbReference type="InterPro" id="IPR007300">
    <property type="entry name" value="CidB/LrgB"/>
</dbReference>
<dbReference type="PANTHER" id="PTHR30249">
    <property type="entry name" value="PUTATIVE SEROTONIN TRANSPORTER"/>
    <property type="match status" value="1"/>
</dbReference>
<evidence type="ECO:0000256" key="2">
    <source>
        <dbReference type="ARBA" id="ARBA00022692"/>
    </source>
</evidence>
<sequence length="225" mass="23592">MGELTSMALFGLGLSLGAFELGKLIQKKCKNPAANPLLIAIVLVIAVLQIFHIPYEDYEEGGKLISIFLGPATICLAVTVYRQVRILKANVLPILVGTAVGSAASILTVIGLCYLFRLDQVFHVSLIPKSVTTPIAMEISRAQNGIVPVTVAAVVLTGILGAIISPLLIRVCRIKNPVTAGVAIGTSSHVIGTSKAVELGEIEGAMSSISLVMSGIITVIYSLFL</sequence>
<proteinExistence type="predicted"/>
<gene>
    <name evidence="6" type="ORF">KTH89_19710</name>
</gene>
<feature type="transmembrane region" description="Helical" evidence="5">
    <location>
        <begin position="61"/>
        <end position="81"/>
    </location>
</feature>
<comment type="subcellular location">
    <subcellularLocation>
        <location evidence="1">Membrane</location>
        <topology evidence="1">Multi-pass membrane protein</topology>
    </subcellularLocation>
</comment>
<evidence type="ECO:0000256" key="4">
    <source>
        <dbReference type="ARBA" id="ARBA00023136"/>
    </source>
</evidence>
<accession>A0A949K0Q9</accession>
<evidence type="ECO:0000256" key="1">
    <source>
        <dbReference type="ARBA" id="ARBA00004141"/>
    </source>
</evidence>
<evidence type="ECO:0000256" key="5">
    <source>
        <dbReference type="SAM" id="Phobius"/>
    </source>
</evidence>
<dbReference type="AlphaFoldDB" id="A0A949K0Q9"/>
<keyword evidence="7" id="KW-1185">Reference proteome</keyword>
<dbReference type="RefSeq" id="WP_238722833.1">
    <property type="nucleotide sequence ID" value="NZ_JAHQCW010000041.1"/>
</dbReference>
<reference evidence="6" key="1">
    <citation type="submission" date="2021-06" db="EMBL/GenBank/DDBJ databases">
        <title>Description of novel taxa of the family Lachnospiraceae.</title>
        <authorList>
            <person name="Chaplin A.V."/>
            <person name="Sokolova S.R."/>
            <person name="Pikina A.P."/>
            <person name="Korzhanova M."/>
            <person name="Belova V."/>
            <person name="Korostin D."/>
            <person name="Efimov B.A."/>
        </authorList>
    </citation>
    <scope>NUCLEOTIDE SEQUENCE</scope>
    <source>
        <strain evidence="6">ASD5720</strain>
    </source>
</reference>
<organism evidence="6 7">
    <name type="scientific">Diplocloster agilis</name>
    <dbReference type="NCBI Taxonomy" id="2850323"/>
    <lineage>
        <taxon>Bacteria</taxon>
        <taxon>Bacillati</taxon>
        <taxon>Bacillota</taxon>
        <taxon>Clostridia</taxon>
        <taxon>Lachnospirales</taxon>
        <taxon>Lachnospiraceae</taxon>
        <taxon>Diplocloster</taxon>
    </lineage>
</organism>
<dbReference type="Proteomes" id="UP000712157">
    <property type="component" value="Unassembled WGS sequence"/>
</dbReference>
<name>A0A949K0Q9_9FIRM</name>
<dbReference type="EMBL" id="JAHQCW010000041">
    <property type="protein sequence ID" value="MBU9738773.1"/>
    <property type="molecule type" value="Genomic_DNA"/>
</dbReference>
<evidence type="ECO:0000313" key="6">
    <source>
        <dbReference type="EMBL" id="MBU9738773.1"/>
    </source>
</evidence>
<keyword evidence="4 5" id="KW-0472">Membrane</keyword>
<dbReference type="Pfam" id="PF04172">
    <property type="entry name" value="LrgB"/>
    <property type="match status" value="1"/>
</dbReference>
<keyword evidence="3 5" id="KW-1133">Transmembrane helix</keyword>
<feature type="transmembrane region" description="Helical" evidence="5">
    <location>
        <begin position="6"/>
        <end position="25"/>
    </location>
</feature>
<feature type="transmembrane region" description="Helical" evidence="5">
    <location>
        <begin position="93"/>
        <end position="117"/>
    </location>
</feature>
<keyword evidence="2 5" id="KW-0812">Transmembrane</keyword>
<feature type="transmembrane region" description="Helical" evidence="5">
    <location>
        <begin position="146"/>
        <end position="169"/>
    </location>
</feature>
<comment type="caution">
    <text evidence="6">The sequence shown here is derived from an EMBL/GenBank/DDBJ whole genome shotgun (WGS) entry which is preliminary data.</text>
</comment>
<dbReference type="PANTHER" id="PTHR30249:SF0">
    <property type="entry name" value="PLASTIDAL GLYCOLATE_GLYCERATE TRANSLOCATOR 1, CHLOROPLASTIC"/>
    <property type="match status" value="1"/>
</dbReference>
<protein>
    <submittedName>
        <fullName evidence="6">LrgB family protein</fullName>
    </submittedName>
</protein>
<dbReference type="GO" id="GO:0016020">
    <property type="term" value="C:membrane"/>
    <property type="evidence" value="ECO:0007669"/>
    <property type="project" value="UniProtKB-SubCell"/>
</dbReference>
<evidence type="ECO:0000256" key="3">
    <source>
        <dbReference type="ARBA" id="ARBA00022989"/>
    </source>
</evidence>
<evidence type="ECO:0000313" key="7">
    <source>
        <dbReference type="Proteomes" id="UP000712157"/>
    </source>
</evidence>
<feature type="transmembrane region" description="Helical" evidence="5">
    <location>
        <begin position="37"/>
        <end position="55"/>
    </location>
</feature>